<evidence type="ECO:0000256" key="1">
    <source>
        <dbReference type="PROSITE-ProRule" id="PRU00024"/>
    </source>
</evidence>
<comment type="caution">
    <text evidence="4">The sequence shown here is derived from an EMBL/GenBank/DDBJ whole genome shotgun (WGS) entry which is preliminary data.</text>
</comment>
<dbReference type="InterPro" id="IPR006734">
    <property type="entry name" value="PLATZ"/>
</dbReference>
<accession>A0A8K0HYE8</accession>
<evidence type="ECO:0000259" key="3">
    <source>
        <dbReference type="PROSITE" id="PS50119"/>
    </source>
</evidence>
<reference evidence="4" key="1">
    <citation type="journal article" date="2017" name="Gigascience">
        <title>The genome draft of coconut (Cocos nucifera).</title>
        <authorList>
            <person name="Xiao Y."/>
            <person name="Xu P."/>
            <person name="Fan H."/>
            <person name="Baudouin L."/>
            <person name="Xia W."/>
            <person name="Bocs S."/>
            <person name="Xu J."/>
            <person name="Li Q."/>
            <person name="Guo A."/>
            <person name="Zhou L."/>
            <person name="Li J."/>
            <person name="Wu Y."/>
            <person name="Ma Z."/>
            <person name="Armero A."/>
            <person name="Issali A.E."/>
            <person name="Liu N."/>
            <person name="Peng M."/>
            <person name="Yang Y."/>
        </authorList>
    </citation>
    <scope>NUCLEOTIDE SEQUENCE</scope>
    <source>
        <tissue evidence="4">Spear leaf of Hainan Tall coconut</tissue>
    </source>
</reference>
<keyword evidence="5" id="KW-1185">Reference proteome</keyword>
<dbReference type="AlphaFoldDB" id="A0A8K0HYE8"/>
<organism evidence="4 5">
    <name type="scientific">Cocos nucifera</name>
    <name type="common">Coconut palm</name>
    <dbReference type="NCBI Taxonomy" id="13894"/>
    <lineage>
        <taxon>Eukaryota</taxon>
        <taxon>Viridiplantae</taxon>
        <taxon>Streptophyta</taxon>
        <taxon>Embryophyta</taxon>
        <taxon>Tracheophyta</taxon>
        <taxon>Spermatophyta</taxon>
        <taxon>Magnoliopsida</taxon>
        <taxon>Liliopsida</taxon>
        <taxon>Arecaceae</taxon>
        <taxon>Arecoideae</taxon>
        <taxon>Cocoseae</taxon>
        <taxon>Attaleinae</taxon>
        <taxon>Cocos</taxon>
    </lineage>
</organism>
<dbReference type="InterPro" id="IPR000315">
    <property type="entry name" value="Znf_B-box"/>
</dbReference>
<dbReference type="SUPFAM" id="SSF57845">
    <property type="entry name" value="B-box zinc-binding domain"/>
    <property type="match status" value="1"/>
</dbReference>
<feature type="domain" description="B box-type" evidence="3">
    <location>
        <begin position="43"/>
        <end position="85"/>
    </location>
</feature>
<dbReference type="EMBL" id="CM017873">
    <property type="protein sequence ID" value="KAG1330581.1"/>
    <property type="molecule type" value="Genomic_DNA"/>
</dbReference>
<evidence type="ECO:0000313" key="4">
    <source>
        <dbReference type="EMBL" id="KAG1330581.1"/>
    </source>
</evidence>
<evidence type="ECO:0000256" key="2">
    <source>
        <dbReference type="SAM" id="MobiDB-lite"/>
    </source>
</evidence>
<keyword evidence="1" id="KW-0479">Metal-binding</keyword>
<name>A0A8K0HYE8_COCNU</name>
<dbReference type="Proteomes" id="UP000797356">
    <property type="component" value="Chromosome 2"/>
</dbReference>
<dbReference type="Pfam" id="PF04640">
    <property type="entry name" value="PLATZ"/>
    <property type="match status" value="1"/>
</dbReference>
<reference evidence="4" key="2">
    <citation type="submission" date="2019-07" db="EMBL/GenBank/DDBJ databases">
        <authorList>
            <person name="Yang Y."/>
            <person name="Bocs S."/>
            <person name="Baudouin L."/>
        </authorList>
    </citation>
    <scope>NUCLEOTIDE SEQUENCE</scope>
    <source>
        <tissue evidence="4">Spear leaf of Hainan Tall coconut</tissue>
    </source>
</reference>
<dbReference type="GO" id="GO:0008270">
    <property type="term" value="F:zinc ion binding"/>
    <property type="evidence" value="ECO:0007669"/>
    <property type="project" value="UniProtKB-KW"/>
</dbReference>
<dbReference type="OrthoDB" id="724537at2759"/>
<proteinExistence type="predicted"/>
<feature type="region of interest" description="Disordered" evidence="2">
    <location>
        <begin position="195"/>
        <end position="229"/>
    </location>
</feature>
<keyword evidence="1" id="KW-0863">Zinc-finger</keyword>
<gene>
    <name evidence="4" type="ORF">COCNU_02G005490</name>
</gene>
<dbReference type="PANTHER" id="PTHR31065">
    <property type="entry name" value="PLATZ TRANSCRIPTION FACTOR FAMILY PROTEIN"/>
    <property type="match status" value="1"/>
</dbReference>
<evidence type="ECO:0000313" key="5">
    <source>
        <dbReference type="Proteomes" id="UP000797356"/>
    </source>
</evidence>
<sequence>MTTDMKVGYAFHCKNNLEKERRSSEWRKPSWLEPLLNTKFFGLCDAHKDLRKSEENTYCIDCNRCMCPHCLVFSSAHCEHRLLQIRRYVYQDVIRIADMQKLMDCSKVQPYTVNSAKVLLLKTRKNCKPTRMHPGGANCRICGWAVTEPNRYCSLACKVSKVAPSVGADGGSTGSNQTESLFDHLMADIEAYDLSSDSSEGSRGRCTDALSPKAIIHRRKGTPRRAPMN</sequence>
<dbReference type="PANTHER" id="PTHR31065:SF90">
    <property type="entry name" value="(WILD MALAYSIAN BANANA) HYPOTHETICAL PROTEIN"/>
    <property type="match status" value="1"/>
</dbReference>
<keyword evidence="1" id="KW-0862">Zinc</keyword>
<dbReference type="PROSITE" id="PS50119">
    <property type="entry name" value="ZF_BBOX"/>
    <property type="match status" value="1"/>
</dbReference>
<protein>
    <recommendedName>
        <fullName evidence="3">B box-type domain-containing protein</fullName>
    </recommendedName>
</protein>